<dbReference type="Proteomes" id="UP000028781">
    <property type="component" value="Chromosome"/>
</dbReference>
<dbReference type="GeneID" id="24890655"/>
<accession>A0A076L9B3</accession>
<reference evidence="3 4" key="1">
    <citation type="journal article" date="2015" name="Int. J. Syst. Evol. Microbiol.">
        <title>M ethanocaldococcus bathoardescens sp. nov., a hyperthermophilic methanogen isolated from a volcanically active deep-sea hydrothermal vent.</title>
        <authorList>
            <person name="Stewart L.C."/>
            <person name="Jung J.H."/>
            <person name="Kim Y.T."/>
            <person name="Kwon S.W."/>
            <person name="Park C.S."/>
            <person name="Holden J.F."/>
        </authorList>
    </citation>
    <scope>NUCLEOTIDE SEQUENCE [LARGE SCALE GENOMIC DNA]</scope>
    <source>
        <strain evidence="3 4">JH146</strain>
    </source>
</reference>
<dbReference type="SUPFAM" id="SSF53756">
    <property type="entry name" value="UDP-Glycosyltransferase/glycogen phosphorylase"/>
    <property type="match status" value="1"/>
</dbReference>
<dbReference type="HOGENOM" id="CLU_038371_0_0_2"/>
<dbReference type="Gene3D" id="3.40.50.2000">
    <property type="entry name" value="Glycogen Phosphorylase B"/>
    <property type="match status" value="2"/>
</dbReference>
<dbReference type="PANTHER" id="PTHR30160">
    <property type="entry name" value="TETRAACYLDISACCHARIDE 4'-KINASE-RELATED"/>
    <property type="match status" value="1"/>
</dbReference>
<organism evidence="3 4">
    <name type="scientific">Methanocaldococcus bathoardescens</name>
    <dbReference type="NCBI Taxonomy" id="1301915"/>
    <lineage>
        <taxon>Archaea</taxon>
        <taxon>Methanobacteriati</taxon>
        <taxon>Methanobacteriota</taxon>
        <taxon>Methanomada group</taxon>
        <taxon>Methanococci</taxon>
        <taxon>Methanococcales</taxon>
        <taxon>Methanocaldococcaceae</taxon>
        <taxon>Methanocaldococcus</taxon>
    </lineage>
</organism>
<dbReference type="AlphaFoldDB" id="A0A076L9B3"/>
<sequence length="372" mass="42743">MNKISILRSVDKYIGNLIISFLSIFKTKTHKNLINKKPKNVLIIRLWTLGESLLTLPMIKRLKENGHNISVLVTKRSKGVFENVDFVDEIIDFENFWEVLKKFKKYDVVIDTEPYLNISAILGWFLGRNVIGFKGLFRDKLYDFKIEYNDKIHAVYNFCNMLRPFGIDYKPERLVPLKYTEKDKKNVDKLLKKHNLNDKKIIGIHCGTAETAPWRSWKKEKFAKLIEKLVEDGFYVVLTGSKGDCEANEKVLNLVDNKFKDKVFNFAGKTNLREFACLLTKFEVFVSNDTGPMHLSAAMGTKTVGLFGPNLPERFAPFGEGNIAIYKAGSLDCSPCINVHKGEFKECKLNGKCMDLIEVEDVYNVVVNMVRK</sequence>
<keyword evidence="1" id="KW-0328">Glycosyltransferase</keyword>
<name>A0A076L9B3_9EURY</name>
<dbReference type="KEGG" id="mjh:JH146_0064"/>
<gene>
    <name evidence="3" type="ORF">JH146_0064</name>
</gene>
<evidence type="ECO:0000256" key="1">
    <source>
        <dbReference type="ARBA" id="ARBA00022676"/>
    </source>
</evidence>
<evidence type="ECO:0000313" key="3">
    <source>
        <dbReference type="EMBL" id="AIJ04915.1"/>
    </source>
</evidence>
<keyword evidence="2 3" id="KW-0808">Transferase</keyword>
<dbReference type="OrthoDB" id="64825at2157"/>
<proteinExistence type="predicted"/>
<dbReference type="InterPro" id="IPR051199">
    <property type="entry name" value="LPS_LOS_Heptosyltrfase"/>
</dbReference>
<dbReference type="CDD" id="cd03789">
    <property type="entry name" value="GT9_LPS_heptosyltransferase"/>
    <property type="match status" value="1"/>
</dbReference>
<keyword evidence="4" id="KW-1185">Reference proteome</keyword>
<dbReference type="GO" id="GO:0008713">
    <property type="term" value="F:ADP-heptose-lipopolysaccharide heptosyltransferase activity"/>
    <property type="evidence" value="ECO:0007669"/>
    <property type="project" value="TreeGrafter"/>
</dbReference>
<protein>
    <submittedName>
        <fullName evidence="3">Glycosyl transferase family protein</fullName>
    </submittedName>
</protein>
<dbReference type="RefSeq" id="WP_048201131.1">
    <property type="nucleotide sequence ID" value="NZ_CP009149.1"/>
</dbReference>
<dbReference type="STRING" id="1301915.JH146_0064"/>
<evidence type="ECO:0000313" key="4">
    <source>
        <dbReference type="Proteomes" id="UP000028781"/>
    </source>
</evidence>
<dbReference type="InterPro" id="IPR002201">
    <property type="entry name" value="Glyco_trans_9"/>
</dbReference>
<dbReference type="EMBL" id="CP009149">
    <property type="protein sequence ID" value="AIJ04915.1"/>
    <property type="molecule type" value="Genomic_DNA"/>
</dbReference>
<evidence type="ECO:0000256" key="2">
    <source>
        <dbReference type="ARBA" id="ARBA00022679"/>
    </source>
</evidence>
<dbReference type="GO" id="GO:0005829">
    <property type="term" value="C:cytosol"/>
    <property type="evidence" value="ECO:0007669"/>
    <property type="project" value="TreeGrafter"/>
</dbReference>
<dbReference type="Pfam" id="PF01075">
    <property type="entry name" value="Glyco_transf_9"/>
    <property type="match status" value="1"/>
</dbReference>